<evidence type="ECO:0000256" key="5">
    <source>
        <dbReference type="ARBA" id="ARBA00023012"/>
    </source>
</evidence>
<dbReference type="PANTHER" id="PTHR24421:SF10">
    <property type="entry name" value="NITRATE_NITRITE SENSOR PROTEIN NARQ"/>
    <property type="match status" value="1"/>
</dbReference>
<keyword evidence="5" id="KW-0902">Two-component regulatory system</keyword>
<evidence type="ECO:0000256" key="6">
    <source>
        <dbReference type="SAM" id="Phobius"/>
    </source>
</evidence>
<dbReference type="Gene3D" id="3.30.565.10">
    <property type="entry name" value="Histidine kinase-like ATPase, C-terminal domain"/>
    <property type="match status" value="1"/>
</dbReference>
<dbReference type="Gene3D" id="2.60.120.260">
    <property type="entry name" value="Galactose-binding domain-like"/>
    <property type="match status" value="1"/>
</dbReference>
<comment type="caution">
    <text evidence="8">The sequence shown here is derived from an EMBL/GenBank/DDBJ whole genome shotgun (WGS) entry which is preliminary data.</text>
</comment>
<dbReference type="SUPFAM" id="SSF49785">
    <property type="entry name" value="Galactose-binding domain-like"/>
    <property type="match status" value="1"/>
</dbReference>
<dbReference type="EC" id="2.7.13.3" evidence="2"/>
<evidence type="ECO:0000256" key="3">
    <source>
        <dbReference type="ARBA" id="ARBA00022679"/>
    </source>
</evidence>
<keyword evidence="6" id="KW-0812">Transmembrane</keyword>
<dbReference type="SUPFAM" id="SSF55874">
    <property type="entry name" value="ATPase domain of HSP90 chaperone/DNA topoisomerase II/histidine kinase"/>
    <property type="match status" value="1"/>
</dbReference>
<reference evidence="8 9" key="1">
    <citation type="submission" date="2020-04" db="EMBL/GenBank/DDBJ databases">
        <title>Ramlibacter sp. G-1-2-2 isolated from soil.</title>
        <authorList>
            <person name="Dahal R.H."/>
        </authorList>
    </citation>
    <scope>NUCLEOTIDE SEQUENCE [LARGE SCALE GENOMIC DNA]</scope>
    <source>
        <strain evidence="8 9">G-1-2-2</strain>
    </source>
</reference>
<dbReference type="InterPro" id="IPR008979">
    <property type="entry name" value="Galactose-bd-like_sf"/>
</dbReference>
<dbReference type="GO" id="GO:0000160">
    <property type="term" value="P:phosphorelay signal transduction system"/>
    <property type="evidence" value="ECO:0007669"/>
    <property type="project" value="UniProtKB-KW"/>
</dbReference>
<keyword evidence="6" id="KW-1133">Transmembrane helix</keyword>
<feature type="transmembrane region" description="Helical" evidence="6">
    <location>
        <begin position="299"/>
        <end position="320"/>
    </location>
</feature>
<dbReference type="SMART" id="SM00387">
    <property type="entry name" value="HATPase_c"/>
    <property type="match status" value="1"/>
</dbReference>
<dbReference type="AlphaFoldDB" id="A0A848HC91"/>
<organism evidence="8 9">
    <name type="scientific">Ramlibacter agri</name>
    <dbReference type="NCBI Taxonomy" id="2728837"/>
    <lineage>
        <taxon>Bacteria</taxon>
        <taxon>Pseudomonadati</taxon>
        <taxon>Pseudomonadota</taxon>
        <taxon>Betaproteobacteria</taxon>
        <taxon>Burkholderiales</taxon>
        <taxon>Comamonadaceae</taxon>
        <taxon>Ramlibacter</taxon>
    </lineage>
</organism>
<comment type="catalytic activity">
    <reaction evidence="1">
        <text>ATP + protein L-histidine = ADP + protein N-phospho-L-histidine.</text>
        <dbReference type="EC" id="2.7.13.3"/>
    </reaction>
</comment>
<dbReference type="PANTHER" id="PTHR24421">
    <property type="entry name" value="NITRATE/NITRITE SENSOR PROTEIN NARX-RELATED"/>
    <property type="match status" value="1"/>
</dbReference>
<dbReference type="EMBL" id="JABBFX010000002">
    <property type="protein sequence ID" value="NML46133.1"/>
    <property type="molecule type" value="Genomic_DNA"/>
</dbReference>
<name>A0A848HC91_9BURK</name>
<dbReference type="InterPro" id="IPR050482">
    <property type="entry name" value="Sensor_HK_TwoCompSys"/>
</dbReference>
<evidence type="ECO:0000256" key="2">
    <source>
        <dbReference type="ARBA" id="ARBA00012438"/>
    </source>
</evidence>
<proteinExistence type="predicted"/>
<feature type="transmembrane region" description="Helical" evidence="6">
    <location>
        <begin position="360"/>
        <end position="379"/>
    </location>
</feature>
<dbReference type="CDD" id="cd16917">
    <property type="entry name" value="HATPase_UhpB-NarQ-NarX-like"/>
    <property type="match status" value="1"/>
</dbReference>
<sequence length="615" mass="66856">MTRLVRLLLLTLLLGAIAAAALVQLTSQELPEGVLQVMQAGFIKSDDPIAPDARAPWLPRSLPDNWAHSNPGQSGYGWYRAEVVLPQAPSEEWAAFLPTVATTHRLFINGVDVGGGTMTGSFHRQLGTPQLNAIPPHLLHAGRNELLLRLRVAPNLRGGLGPIALGPRETIEPVHARAQLLRVALPRALNMALVFVGLLVLLLWLRRPKERIYGVFAALALVWSLRNFHYTVSPPVPSNVWEGFILGSLALDVTLQWIFMLRYTGQARPRLERWLLAGAAISLPVIAALPPAACSALRLPWYVACAAMGIWCIALLLGHLRRSPRGEAGPWVILGAMVATLLLGLTDFAVSAQWLPFGPAARMAYGAPLLLCALVYALAESYFRTYDEARALNAELERRVLARALELEASHARVRDLERAAILTMERERLMRDMHDGIGSQLITTLDAVERGAAGPGEVAGLLRECMDDLRLVIDSLESDASGLQTALGNLRYRLEPRLRTAGIALHWDVEDAATLPAGPAVLQVLRIVQEAVANVLKHARATELRVACRREDGHLLLRVADNGLGMATAPASRAQRGIRNMQLRAQQLQGTLRVASGTAGTELVLCIPLADATP</sequence>
<dbReference type="InterPro" id="IPR003594">
    <property type="entry name" value="HATPase_dom"/>
</dbReference>
<evidence type="ECO:0000256" key="4">
    <source>
        <dbReference type="ARBA" id="ARBA00022777"/>
    </source>
</evidence>
<feature type="transmembrane region" description="Helical" evidence="6">
    <location>
        <begin position="274"/>
        <end position="293"/>
    </location>
</feature>
<gene>
    <name evidence="8" type="ORF">HHL11_20465</name>
</gene>
<dbReference type="InterPro" id="IPR036890">
    <property type="entry name" value="HATPase_C_sf"/>
</dbReference>
<keyword evidence="6" id="KW-0472">Membrane</keyword>
<evidence type="ECO:0000256" key="1">
    <source>
        <dbReference type="ARBA" id="ARBA00000085"/>
    </source>
</evidence>
<evidence type="ECO:0000313" key="9">
    <source>
        <dbReference type="Proteomes" id="UP000541185"/>
    </source>
</evidence>
<feature type="transmembrane region" description="Helical" evidence="6">
    <location>
        <begin position="188"/>
        <end position="205"/>
    </location>
</feature>
<dbReference type="Pfam" id="PF02518">
    <property type="entry name" value="HATPase_c"/>
    <property type="match status" value="1"/>
</dbReference>
<protein>
    <recommendedName>
        <fullName evidence="2">histidine kinase</fullName>
        <ecNumber evidence="2">2.7.13.3</ecNumber>
    </recommendedName>
</protein>
<feature type="transmembrane region" description="Helical" evidence="6">
    <location>
        <begin position="244"/>
        <end position="262"/>
    </location>
</feature>
<dbReference type="RefSeq" id="WP_169420416.1">
    <property type="nucleotide sequence ID" value="NZ_JABBFX010000002.1"/>
</dbReference>
<keyword evidence="3" id="KW-0808">Transferase</keyword>
<accession>A0A848HC91</accession>
<feature type="transmembrane region" description="Helical" evidence="6">
    <location>
        <begin position="212"/>
        <end position="232"/>
    </location>
</feature>
<keyword evidence="9" id="KW-1185">Reference proteome</keyword>
<evidence type="ECO:0000313" key="8">
    <source>
        <dbReference type="EMBL" id="NML46133.1"/>
    </source>
</evidence>
<keyword evidence="4" id="KW-0418">Kinase</keyword>
<evidence type="ECO:0000259" key="7">
    <source>
        <dbReference type="SMART" id="SM00387"/>
    </source>
</evidence>
<dbReference type="GO" id="GO:0004673">
    <property type="term" value="F:protein histidine kinase activity"/>
    <property type="evidence" value="ECO:0007669"/>
    <property type="project" value="UniProtKB-EC"/>
</dbReference>
<dbReference type="Proteomes" id="UP000541185">
    <property type="component" value="Unassembled WGS sequence"/>
</dbReference>
<feature type="domain" description="Histidine kinase/HSP90-like ATPase" evidence="7">
    <location>
        <begin position="520"/>
        <end position="612"/>
    </location>
</feature>
<feature type="transmembrane region" description="Helical" evidence="6">
    <location>
        <begin position="332"/>
        <end position="354"/>
    </location>
</feature>